<organism evidence="2 3">
    <name type="scientific">Effrenium voratum</name>
    <dbReference type="NCBI Taxonomy" id="2562239"/>
    <lineage>
        <taxon>Eukaryota</taxon>
        <taxon>Sar</taxon>
        <taxon>Alveolata</taxon>
        <taxon>Dinophyceae</taxon>
        <taxon>Suessiales</taxon>
        <taxon>Symbiodiniaceae</taxon>
        <taxon>Effrenium</taxon>
    </lineage>
</organism>
<comment type="caution">
    <text evidence="2">The sequence shown here is derived from an EMBL/GenBank/DDBJ whole genome shotgun (WGS) entry which is preliminary data.</text>
</comment>
<dbReference type="Proteomes" id="UP001178507">
    <property type="component" value="Unassembled WGS sequence"/>
</dbReference>
<dbReference type="EMBL" id="CAUJNA010000247">
    <property type="protein sequence ID" value="CAJ1374373.1"/>
    <property type="molecule type" value="Genomic_DNA"/>
</dbReference>
<evidence type="ECO:0000256" key="1">
    <source>
        <dbReference type="SAM" id="MobiDB-lite"/>
    </source>
</evidence>
<keyword evidence="3" id="KW-1185">Reference proteome</keyword>
<gene>
    <name evidence="2" type="ORF">EVOR1521_LOCUS3943</name>
</gene>
<feature type="region of interest" description="Disordered" evidence="1">
    <location>
        <begin position="236"/>
        <end position="260"/>
    </location>
</feature>
<sequence>MAWPKDMLGPDLDGRSWPEIERARLCAKSCVDFKSGSFRLTSDIWKKQPPILRQTWHGCSWTCTESPSPKSDSDLSVGAPPRVRPGEELRHSFYSDVKEEAELPEEEDFTQTWTEKTSAPAASLEKSSRVKIRSLVTSTCQTVVKASWEAPAPPPEPLVFSGPRPGHRSALQLLQDFKAASASPRKPKAAPKRRSKKSRAPEMFIEHHHIHQHRHRHHQVVTSEEEALQRARCAGAPFHDLSASRGRGRPPRTEEPSLQSSVSLPVLNQRPRMVSLGVPTARFGAPPDPEKPEPHYPGVSSRKFDALGALKVYRETLAKDNSIRANLSHLHAAKPGPVRHRRRLEDLLPGLGSVAETYEHLGFRQDPITRRRVLEPFEVPEATSSRASDRRSRRSVGSLSRSRSMPERKSHFDPPSGGICCLSPEDRKLLVTEKDMIMRSVGQNRFFTFI</sequence>
<feature type="region of interest" description="Disordered" evidence="1">
    <location>
        <begin position="177"/>
        <end position="200"/>
    </location>
</feature>
<evidence type="ECO:0000313" key="3">
    <source>
        <dbReference type="Proteomes" id="UP001178507"/>
    </source>
</evidence>
<feature type="region of interest" description="Disordered" evidence="1">
    <location>
        <begin position="65"/>
        <end position="128"/>
    </location>
</feature>
<feature type="compositionally biased region" description="Basic and acidic residues" evidence="1">
    <location>
        <begin position="84"/>
        <end position="101"/>
    </location>
</feature>
<dbReference type="AlphaFoldDB" id="A0AA36HUC7"/>
<evidence type="ECO:0000313" key="2">
    <source>
        <dbReference type="EMBL" id="CAJ1374373.1"/>
    </source>
</evidence>
<proteinExistence type="predicted"/>
<protein>
    <submittedName>
        <fullName evidence="2">Uncharacterized protein</fullName>
    </submittedName>
</protein>
<name>A0AA36HUC7_9DINO</name>
<reference evidence="2" key="1">
    <citation type="submission" date="2023-08" db="EMBL/GenBank/DDBJ databases">
        <authorList>
            <person name="Chen Y."/>
            <person name="Shah S."/>
            <person name="Dougan E. K."/>
            <person name="Thang M."/>
            <person name="Chan C."/>
        </authorList>
    </citation>
    <scope>NUCLEOTIDE SEQUENCE</scope>
</reference>
<accession>A0AA36HUC7</accession>
<feature type="region of interest" description="Disordered" evidence="1">
    <location>
        <begin position="379"/>
        <end position="419"/>
    </location>
</feature>
<feature type="compositionally biased region" description="Basic residues" evidence="1">
    <location>
        <begin position="185"/>
        <end position="198"/>
    </location>
</feature>